<dbReference type="Proteomes" id="UP000036947">
    <property type="component" value="Unassembled WGS sequence"/>
</dbReference>
<evidence type="ECO:0000313" key="1">
    <source>
        <dbReference type="EMBL" id="KND90992.1"/>
    </source>
</evidence>
<proteinExistence type="predicted"/>
<keyword evidence="2" id="KW-1185">Reference proteome</keyword>
<sequence length="136" mass="15180">MPSHLEVHPLSDEQKQELIAAWSDIEPLLVSGQGWDTNNDPSELKKICVLFMDRFKYREKVGGEACLTVIRVREKLEMAIGEDTPPRIFIPMEASEGSSIGGYGGSTTYPCDILIYLKMSAGYLVVWYTVPVTIPV</sequence>
<comment type="caution">
    <text evidence="1">The sequence shown here is derived from an EMBL/GenBank/DDBJ whole genome shotgun (WGS) entry which is preliminary data.</text>
</comment>
<evidence type="ECO:0000313" key="2">
    <source>
        <dbReference type="Proteomes" id="UP000036947"/>
    </source>
</evidence>
<organism evidence="1 2">
    <name type="scientific">Tolypocladium ophioglossoides (strain CBS 100239)</name>
    <name type="common">Snaketongue truffleclub</name>
    <name type="synonym">Elaphocordyceps ophioglossoides</name>
    <dbReference type="NCBI Taxonomy" id="1163406"/>
    <lineage>
        <taxon>Eukaryota</taxon>
        <taxon>Fungi</taxon>
        <taxon>Dikarya</taxon>
        <taxon>Ascomycota</taxon>
        <taxon>Pezizomycotina</taxon>
        <taxon>Sordariomycetes</taxon>
        <taxon>Hypocreomycetidae</taxon>
        <taxon>Hypocreales</taxon>
        <taxon>Ophiocordycipitaceae</taxon>
        <taxon>Tolypocladium</taxon>
    </lineage>
</organism>
<dbReference type="AlphaFoldDB" id="A0A0L0NA96"/>
<reference evidence="1 2" key="1">
    <citation type="journal article" date="2015" name="BMC Genomics">
        <title>The genome of the truffle-parasite Tolypocladium ophioglossoides and the evolution of antifungal peptaibiotics.</title>
        <authorList>
            <person name="Quandt C.A."/>
            <person name="Bushley K.E."/>
            <person name="Spatafora J.W."/>
        </authorList>
    </citation>
    <scope>NUCLEOTIDE SEQUENCE [LARGE SCALE GENOMIC DNA]</scope>
    <source>
        <strain evidence="1 2">CBS 100239</strain>
    </source>
</reference>
<dbReference type="EMBL" id="LFRF01000010">
    <property type="protein sequence ID" value="KND90992.1"/>
    <property type="molecule type" value="Genomic_DNA"/>
</dbReference>
<accession>A0A0L0NA96</accession>
<name>A0A0L0NA96_TOLOC</name>
<protein>
    <submittedName>
        <fullName evidence="1">Uncharacterized protein</fullName>
    </submittedName>
</protein>
<gene>
    <name evidence="1" type="ORF">TOPH_04251</name>
</gene>